<dbReference type="AlphaFoldDB" id="A0A1H3CU99"/>
<accession>A0A1H3CU99</accession>
<keyword evidence="2" id="KW-1185">Reference proteome</keyword>
<dbReference type="OrthoDB" id="5182530at2"/>
<proteinExistence type="predicted"/>
<evidence type="ECO:0000313" key="1">
    <source>
        <dbReference type="EMBL" id="SDX57695.1"/>
    </source>
</evidence>
<dbReference type="Proteomes" id="UP000198921">
    <property type="component" value="Unassembled WGS sequence"/>
</dbReference>
<reference evidence="2" key="1">
    <citation type="submission" date="2016-10" db="EMBL/GenBank/DDBJ databases">
        <authorList>
            <person name="Varghese N."/>
            <person name="Submissions S."/>
        </authorList>
    </citation>
    <scope>NUCLEOTIDE SEQUENCE [LARGE SCALE GENOMIC DNA]</scope>
    <source>
        <strain evidence="2">DSM 45422</strain>
    </source>
</reference>
<evidence type="ECO:0008006" key="3">
    <source>
        <dbReference type="Google" id="ProtNLM"/>
    </source>
</evidence>
<organism evidence="1 2">
    <name type="scientific">Geodermatophilus africanus</name>
    <dbReference type="NCBI Taxonomy" id="1137993"/>
    <lineage>
        <taxon>Bacteria</taxon>
        <taxon>Bacillati</taxon>
        <taxon>Actinomycetota</taxon>
        <taxon>Actinomycetes</taxon>
        <taxon>Geodermatophilales</taxon>
        <taxon>Geodermatophilaceae</taxon>
        <taxon>Geodermatophilus</taxon>
    </lineage>
</organism>
<evidence type="ECO:0000313" key="2">
    <source>
        <dbReference type="Proteomes" id="UP000198921"/>
    </source>
</evidence>
<sequence length="207" mass="23117">MYARSTSIRGNLSNLDAGIAYVRDEVMPSVKQTDGCVGLSLLADRESGRCIVATSWVDEQAMRATAHEDRTVQHRLMHTLGGEHADIREWEVAVLHRERPAGDGAGAQVTWARIAPNHLDDLLNAYRHNLLPKLQELPGFCSVSMLVDRRLGRTASVTSFEDRNWVARDRKEARTLREQFAQAMGARIVDVAEMDLVLAHLHVPESV</sequence>
<dbReference type="RefSeq" id="WP_091151613.1">
    <property type="nucleotide sequence ID" value="NZ_FNOT01000002.1"/>
</dbReference>
<name>A0A1H3CU99_9ACTN</name>
<gene>
    <name evidence="1" type="ORF">SAMN05660209_00749</name>
</gene>
<dbReference type="EMBL" id="FNOT01000002">
    <property type="protein sequence ID" value="SDX57695.1"/>
    <property type="molecule type" value="Genomic_DNA"/>
</dbReference>
<dbReference type="InterPro" id="IPR011008">
    <property type="entry name" value="Dimeric_a/b-barrel"/>
</dbReference>
<dbReference type="STRING" id="1137993.SAMN05660209_00749"/>
<protein>
    <recommendedName>
        <fullName evidence="3">Antibiotic biosynthesis monooxygenase</fullName>
    </recommendedName>
</protein>
<dbReference type="SUPFAM" id="SSF54909">
    <property type="entry name" value="Dimeric alpha+beta barrel"/>
    <property type="match status" value="1"/>
</dbReference>